<evidence type="ECO:0000313" key="8">
    <source>
        <dbReference type="EMBL" id="PON65897.1"/>
    </source>
</evidence>
<dbReference type="Gene3D" id="1.10.510.10">
    <property type="entry name" value="Transferase(Phosphotransferase) domain 1"/>
    <property type="match status" value="1"/>
</dbReference>
<dbReference type="STRING" id="3476.A0A2P5CY01"/>
<name>A0A2P5CY01_PARAD</name>
<comment type="similarity">
    <text evidence="1">Belongs to the protein kinase superfamily. CAMK Ser/Thr protein kinase family. CaMK subfamily.</text>
</comment>
<proteinExistence type="inferred from homology"/>
<evidence type="ECO:0000256" key="5">
    <source>
        <dbReference type="ARBA" id="ARBA00022777"/>
    </source>
</evidence>
<evidence type="ECO:0000259" key="7">
    <source>
        <dbReference type="PROSITE" id="PS50011"/>
    </source>
</evidence>
<dbReference type="GO" id="GO:0004674">
    <property type="term" value="F:protein serine/threonine kinase activity"/>
    <property type="evidence" value="ECO:0007669"/>
    <property type="project" value="UniProtKB-KW"/>
</dbReference>
<dbReference type="AlphaFoldDB" id="A0A2P5CY01"/>
<evidence type="ECO:0000256" key="3">
    <source>
        <dbReference type="ARBA" id="ARBA00022679"/>
    </source>
</evidence>
<dbReference type="PANTHER" id="PTHR24349">
    <property type="entry name" value="SERINE/THREONINE-PROTEIN KINASE"/>
    <property type="match status" value="1"/>
</dbReference>
<feature type="domain" description="Protein kinase" evidence="7">
    <location>
        <begin position="1"/>
        <end position="204"/>
    </location>
</feature>
<evidence type="ECO:0000256" key="4">
    <source>
        <dbReference type="ARBA" id="ARBA00022741"/>
    </source>
</evidence>
<keyword evidence="6" id="KW-0067">ATP-binding</keyword>
<dbReference type="EMBL" id="JXTB01000084">
    <property type="protein sequence ID" value="PON65897.1"/>
    <property type="molecule type" value="Genomic_DNA"/>
</dbReference>
<reference evidence="9" key="1">
    <citation type="submission" date="2016-06" db="EMBL/GenBank/DDBJ databases">
        <title>Parallel loss of symbiosis genes in relatives of nitrogen-fixing non-legume Parasponia.</title>
        <authorList>
            <person name="Van Velzen R."/>
            <person name="Holmer R."/>
            <person name="Bu F."/>
            <person name="Rutten L."/>
            <person name="Van Zeijl A."/>
            <person name="Liu W."/>
            <person name="Santuari L."/>
            <person name="Cao Q."/>
            <person name="Sharma T."/>
            <person name="Shen D."/>
            <person name="Roswanjaya Y."/>
            <person name="Wardhani T."/>
            <person name="Kalhor M.S."/>
            <person name="Jansen J."/>
            <person name="Van den Hoogen J."/>
            <person name="Gungor B."/>
            <person name="Hartog M."/>
            <person name="Hontelez J."/>
            <person name="Verver J."/>
            <person name="Yang W.-C."/>
            <person name="Schijlen E."/>
            <person name="Repin R."/>
            <person name="Schilthuizen M."/>
            <person name="Schranz E."/>
            <person name="Heidstra R."/>
            <person name="Miyata K."/>
            <person name="Fedorova E."/>
            <person name="Kohlen W."/>
            <person name="Bisseling T."/>
            <person name="Smit S."/>
            <person name="Geurts R."/>
        </authorList>
    </citation>
    <scope>NUCLEOTIDE SEQUENCE [LARGE SCALE GENOMIC DNA]</scope>
    <source>
        <strain evidence="9">cv. WU1-14</strain>
    </source>
</reference>
<keyword evidence="4" id="KW-0547">Nucleotide-binding</keyword>
<dbReference type="InterPro" id="IPR011009">
    <property type="entry name" value="Kinase-like_dom_sf"/>
</dbReference>
<dbReference type="GO" id="GO:0005524">
    <property type="term" value="F:ATP binding"/>
    <property type="evidence" value="ECO:0007669"/>
    <property type="project" value="UniProtKB-KW"/>
</dbReference>
<dbReference type="Proteomes" id="UP000237105">
    <property type="component" value="Unassembled WGS sequence"/>
</dbReference>
<evidence type="ECO:0000256" key="1">
    <source>
        <dbReference type="ARBA" id="ARBA00005354"/>
    </source>
</evidence>
<dbReference type="InterPro" id="IPR000719">
    <property type="entry name" value="Prot_kinase_dom"/>
</dbReference>
<organism evidence="8 9">
    <name type="scientific">Parasponia andersonii</name>
    <name type="common">Sponia andersonii</name>
    <dbReference type="NCBI Taxonomy" id="3476"/>
    <lineage>
        <taxon>Eukaryota</taxon>
        <taxon>Viridiplantae</taxon>
        <taxon>Streptophyta</taxon>
        <taxon>Embryophyta</taxon>
        <taxon>Tracheophyta</taxon>
        <taxon>Spermatophyta</taxon>
        <taxon>Magnoliopsida</taxon>
        <taxon>eudicotyledons</taxon>
        <taxon>Gunneridae</taxon>
        <taxon>Pentapetalae</taxon>
        <taxon>rosids</taxon>
        <taxon>fabids</taxon>
        <taxon>Rosales</taxon>
        <taxon>Cannabaceae</taxon>
        <taxon>Parasponia</taxon>
    </lineage>
</organism>
<sequence length="204" mass="23086">MVEEVGRGHFAYTCSTKLKKNVSRGQQVAVNMWVDPYLLLMNFFYQMTTAIAINDGVVHRDLKPEAVDFGLSDFVKPGERLNDIDGCVYYIAPEVLHRAYSTEVDVWSIDVMTYSLSISEKELMTAYMHSLSLQKAAFMALSKTSTVDELHYMKEQFSFFELNKNGTISLENIKAASVRNEIDAMKDSHVPHVLACVGALTIYY</sequence>
<dbReference type="PROSITE" id="PS50011">
    <property type="entry name" value="PROTEIN_KINASE_DOM"/>
    <property type="match status" value="1"/>
</dbReference>
<keyword evidence="3" id="KW-0808">Transferase</keyword>
<evidence type="ECO:0000256" key="6">
    <source>
        <dbReference type="ARBA" id="ARBA00022840"/>
    </source>
</evidence>
<dbReference type="SUPFAM" id="SSF56112">
    <property type="entry name" value="Protein kinase-like (PK-like)"/>
    <property type="match status" value="1"/>
</dbReference>
<gene>
    <name evidence="8" type="ORF">PanWU01x14_113860</name>
</gene>
<evidence type="ECO:0000256" key="2">
    <source>
        <dbReference type="ARBA" id="ARBA00022527"/>
    </source>
</evidence>
<evidence type="ECO:0000313" key="9">
    <source>
        <dbReference type="Proteomes" id="UP000237105"/>
    </source>
</evidence>
<dbReference type="OrthoDB" id="40902at2759"/>
<dbReference type="InterPro" id="IPR050205">
    <property type="entry name" value="CDPK_Ser/Thr_kinases"/>
</dbReference>
<accession>A0A2P5CY01</accession>
<keyword evidence="9" id="KW-1185">Reference proteome</keyword>
<comment type="caution">
    <text evidence="8">The sequence shown here is derived from an EMBL/GenBank/DDBJ whole genome shotgun (WGS) entry which is preliminary data.</text>
</comment>
<dbReference type="Pfam" id="PF00069">
    <property type="entry name" value="Pkinase"/>
    <property type="match status" value="1"/>
</dbReference>
<protein>
    <submittedName>
        <fullName evidence="8">Tyrosine-protein kinase</fullName>
    </submittedName>
</protein>
<keyword evidence="5 8" id="KW-0418">Kinase</keyword>
<keyword evidence="2" id="KW-0723">Serine/threonine-protein kinase</keyword>